<reference evidence="1 2" key="2">
    <citation type="submission" date="2007-09" db="EMBL/GenBank/DDBJ databases">
        <authorList>
            <person name="Fulton L."/>
            <person name="Clifton S."/>
            <person name="Fulton B."/>
            <person name="Xu J."/>
            <person name="Minx P."/>
            <person name="Pepin K.H."/>
            <person name="Johnson M."/>
            <person name="Thiruvilangam P."/>
            <person name="Bhonagiri V."/>
            <person name="Nash W.E."/>
            <person name="Mardis E.R."/>
            <person name="Wilson R.K."/>
        </authorList>
    </citation>
    <scope>NUCLEOTIDE SEQUENCE [LARGE SCALE GENOMIC DNA]</scope>
    <source>
        <strain evidence="1 2">M21/2</strain>
    </source>
</reference>
<evidence type="ECO:0000313" key="1">
    <source>
        <dbReference type="EMBL" id="EDP22421.1"/>
    </source>
</evidence>
<dbReference type="Proteomes" id="UP000005945">
    <property type="component" value="Unassembled WGS sequence"/>
</dbReference>
<evidence type="ECO:0000313" key="2">
    <source>
        <dbReference type="Proteomes" id="UP000005945"/>
    </source>
</evidence>
<reference evidence="1 2" key="1">
    <citation type="submission" date="2007-09" db="EMBL/GenBank/DDBJ databases">
        <title>Draft genome sequence of Faecalibacterium prausnitzii M21/2.</title>
        <authorList>
            <person name="Sudarsanam P."/>
            <person name="Ley R."/>
            <person name="Guruge J."/>
            <person name="Turnbaugh P.J."/>
            <person name="Mahowald M."/>
            <person name="Liep D."/>
            <person name="Gordon J."/>
        </authorList>
    </citation>
    <scope>NUCLEOTIDE SEQUENCE [LARGE SCALE GENOMIC DNA]</scope>
    <source>
        <strain evidence="1 2">M21/2</strain>
    </source>
</reference>
<name>A8S8U0_9FIRM</name>
<dbReference type="EMBL" id="ABED02000020">
    <property type="protein sequence ID" value="EDP22421.1"/>
    <property type="molecule type" value="Genomic_DNA"/>
</dbReference>
<sequence>MAPESCNNKTIPFYERYGFQQYDNYSAMVRKHFL</sequence>
<dbReference type="HOGENOM" id="CLU_3373848_0_0_9"/>
<organism evidence="1 2">
    <name type="scientific">Faecalibacterium prausnitzii M21/2</name>
    <dbReference type="NCBI Taxonomy" id="411485"/>
    <lineage>
        <taxon>Bacteria</taxon>
        <taxon>Bacillati</taxon>
        <taxon>Bacillota</taxon>
        <taxon>Clostridia</taxon>
        <taxon>Eubacteriales</taxon>
        <taxon>Oscillospiraceae</taxon>
        <taxon>Faecalibacterium</taxon>
    </lineage>
</organism>
<proteinExistence type="predicted"/>
<comment type="caution">
    <text evidence="1">The sequence shown here is derived from an EMBL/GenBank/DDBJ whole genome shotgun (WGS) entry which is preliminary data.</text>
</comment>
<protein>
    <submittedName>
        <fullName evidence="1">Uncharacterized protein</fullName>
    </submittedName>
</protein>
<dbReference type="AlphaFoldDB" id="A8S8U0"/>
<gene>
    <name evidence="1" type="ORF">FAEPRAM212_00878</name>
</gene>
<accession>A8S8U0</accession>